<keyword evidence="13 14" id="KW-0456">Lyase</keyword>
<dbReference type="KEGG" id="apln:112905557"/>
<evidence type="ECO:0000256" key="4">
    <source>
        <dbReference type="ARBA" id="ARBA00012201"/>
    </source>
</evidence>
<dbReference type="GO" id="GO:0007189">
    <property type="term" value="P:adenylate cyclase-activating G protein-coupled receptor signaling pathway"/>
    <property type="evidence" value="ECO:0007669"/>
    <property type="project" value="TreeGrafter"/>
</dbReference>
<dbReference type="InterPro" id="IPR029787">
    <property type="entry name" value="Nucleotide_cyclase"/>
</dbReference>
<proteinExistence type="inferred from homology"/>
<evidence type="ECO:0000256" key="9">
    <source>
        <dbReference type="ARBA" id="ARBA00022842"/>
    </source>
</evidence>
<evidence type="ECO:0000256" key="14">
    <source>
        <dbReference type="RuleBase" id="RU000405"/>
    </source>
</evidence>
<reference evidence="18" key="1">
    <citation type="submission" date="2025-08" db="UniProtKB">
        <authorList>
            <consortium name="RefSeq"/>
        </authorList>
    </citation>
    <scope>IDENTIFICATION</scope>
    <source>
        <tissue evidence="18">Entire body</tissue>
    </source>
</reference>
<dbReference type="PROSITE" id="PS50125">
    <property type="entry name" value="GUANYLATE_CYCLASE_2"/>
    <property type="match status" value="1"/>
</dbReference>
<name>A0A7F5RDG0_AGRPL</name>
<feature type="transmembrane region" description="Helical" evidence="15">
    <location>
        <begin position="34"/>
        <end position="53"/>
    </location>
</feature>
<dbReference type="InParanoid" id="A0A7F5RDG0"/>
<feature type="domain" description="Guanylate cyclase" evidence="16">
    <location>
        <begin position="179"/>
        <end position="321"/>
    </location>
</feature>
<dbReference type="FunFam" id="3.30.70.1230:FF:000006">
    <property type="entry name" value="Adenylate cyclase"/>
    <property type="match status" value="1"/>
</dbReference>
<dbReference type="Pfam" id="PF00211">
    <property type="entry name" value="Guanylate_cyc"/>
    <property type="match status" value="1"/>
</dbReference>
<dbReference type="EC" id="4.6.1.1" evidence="4"/>
<gene>
    <name evidence="18" type="primary">LOC112905557</name>
</gene>
<dbReference type="GO" id="GO:0005524">
    <property type="term" value="F:ATP binding"/>
    <property type="evidence" value="ECO:0007669"/>
    <property type="project" value="UniProtKB-KW"/>
</dbReference>
<evidence type="ECO:0000256" key="7">
    <source>
        <dbReference type="ARBA" id="ARBA00022741"/>
    </source>
</evidence>
<feature type="transmembrane region" description="Helical" evidence="15">
    <location>
        <begin position="96"/>
        <end position="116"/>
    </location>
</feature>
<dbReference type="PANTHER" id="PTHR45627">
    <property type="entry name" value="ADENYLATE CYCLASE TYPE 1"/>
    <property type="match status" value="1"/>
</dbReference>
<dbReference type="PROSITE" id="PS00452">
    <property type="entry name" value="GUANYLATE_CYCLASE_1"/>
    <property type="match status" value="1"/>
</dbReference>
<comment type="cofactor">
    <cofactor evidence="2">
        <name>Mg(2+)</name>
        <dbReference type="ChEBI" id="CHEBI:18420"/>
    </cofactor>
</comment>
<evidence type="ECO:0000256" key="5">
    <source>
        <dbReference type="ARBA" id="ARBA00022692"/>
    </source>
</evidence>
<evidence type="ECO:0000259" key="16">
    <source>
        <dbReference type="PROSITE" id="PS50125"/>
    </source>
</evidence>
<comment type="subcellular location">
    <subcellularLocation>
        <location evidence="3">Membrane</location>
        <topology evidence="3">Multi-pass membrane protein</topology>
    </subcellularLocation>
</comment>
<evidence type="ECO:0000256" key="3">
    <source>
        <dbReference type="ARBA" id="ARBA00004141"/>
    </source>
</evidence>
<comment type="catalytic activity">
    <reaction evidence="1">
        <text>ATP = 3',5'-cyclic AMP + diphosphate</text>
        <dbReference type="Rhea" id="RHEA:15389"/>
        <dbReference type="ChEBI" id="CHEBI:30616"/>
        <dbReference type="ChEBI" id="CHEBI:33019"/>
        <dbReference type="ChEBI" id="CHEBI:58165"/>
        <dbReference type="EC" id="4.6.1.1"/>
    </reaction>
</comment>
<accession>A0A7F5RDG0</accession>
<dbReference type="GeneID" id="112905557"/>
<dbReference type="RefSeq" id="XP_025833970.1">
    <property type="nucleotide sequence ID" value="XM_025978185.1"/>
</dbReference>
<comment type="similarity">
    <text evidence="14">Belongs to the adenylyl cyclase class-4/guanylyl cyclase family.</text>
</comment>
<keyword evidence="5 15" id="KW-0812">Transmembrane</keyword>
<keyword evidence="9" id="KW-0460">Magnesium</keyword>
<evidence type="ECO:0000256" key="2">
    <source>
        <dbReference type="ARBA" id="ARBA00001946"/>
    </source>
</evidence>
<dbReference type="GO" id="GO:0006171">
    <property type="term" value="P:cAMP biosynthetic process"/>
    <property type="evidence" value="ECO:0007669"/>
    <property type="project" value="UniProtKB-KW"/>
</dbReference>
<evidence type="ECO:0000256" key="6">
    <source>
        <dbReference type="ARBA" id="ARBA00022723"/>
    </source>
</evidence>
<dbReference type="GO" id="GO:0004016">
    <property type="term" value="F:adenylate cyclase activity"/>
    <property type="evidence" value="ECO:0007669"/>
    <property type="project" value="UniProtKB-EC"/>
</dbReference>
<keyword evidence="10 15" id="KW-1133">Transmembrane helix</keyword>
<sequence length="542" mass="61159">MFSTNNSNKEKEENFIDNNVVNNRNVDFCYQVEYIVFTWVLSLIALTTALKLFYLIKICLAIVMIGGYTLLIMYTFNDIFEDGSNTDNETGVPLPAEMLILLAVFFLMVANHARLVEVTSRLDFLWKQQAENELADMQETRQNNAQLLKNILPDHVAHHFLRSERAADELYSQERSQVGVLFASIPNFITYYSEDINKGMECIRLLNEIIADFDELLDENRFSSIEKIKTIGCSASYMAVSGLNPEHEECINTEGPEHLCALVDLAFEMKQKLEDVNKHSFNNFGLRTGIACGPVVCGVIGARKPVFDVWGNTVNEASRMDSTGEIGKIQVPKETAQLLSLRGFDLQRRGIIDVKGKGKMETYYVLGRKLGKKTGFQRQPSQYSSLIAVVYALAQAKKKQNENIPGNSVIVRSKSQYRQDSSTKKRNLNYSSVRLPNPHVNFPVKRTNLKGNFLRSTSANEQKYSASNEDFGQLSARRTKSSSTRTVFQSLVSRSAPHTPVLCQDGCILKPIPRLLSEPTVVQGKEYINDIKWKSLQTPPNT</sequence>
<dbReference type="GO" id="GO:0046872">
    <property type="term" value="F:metal ion binding"/>
    <property type="evidence" value="ECO:0007669"/>
    <property type="project" value="UniProtKB-KW"/>
</dbReference>
<dbReference type="SUPFAM" id="SSF55073">
    <property type="entry name" value="Nucleotide cyclase"/>
    <property type="match status" value="1"/>
</dbReference>
<dbReference type="GO" id="GO:0005886">
    <property type="term" value="C:plasma membrane"/>
    <property type="evidence" value="ECO:0007669"/>
    <property type="project" value="TreeGrafter"/>
</dbReference>
<evidence type="ECO:0000256" key="8">
    <source>
        <dbReference type="ARBA" id="ARBA00022840"/>
    </source>
</evidence>
<dbReference type="SMART" id="SM00044">
    <property type="entry name" value="CYCc"/>
    <property type="match status" value="1"/>
</dbReference>
<feature type="transmembrane region" description="Helical" evidence="15">
    <location>
        <begin position="58"/>
        <end position="76"/>
    </location>
</feature>
<evidence type="ECO:0000256" key="15">
    <source>
        <dbReference type="SAM" id="Phobius"/>
    </source>
</evidence>
<dbReference type="Gene3D" id="3.30.70.1230">
    <property type="entry name" value="Nucleotide cyclase"/>
    <property type="match status" value="1"/>
</dbReference>
<evidence type="ECO:0000256" key="10">
    <source>
        <dbReference type="ARBA" id="ARBA00022989"/>
    </source>
</evidence>
<keyword evidence="12 15" id="KW-0472">Membrane</keyword>
<dbReference type="PANTHER" id="PTHR45627:SF1">
    <property type="entry name" value="ADENYLATE CYCLASE TYPE 8"/>
    <property type="match status" value="1"/>
</dbReference>
<keyword evidence="8" id="KW-0067">ATP-binding</keyword>
<dbReference type="Proteomes" id="UP000192223">
    <property type="component" value="Unplaced"/>
</dbReference>
<organism evidence="17 18">
    <name type="scientific">Agrilus planipennis</name>
    <name type="common">Emerald ash borer</name>
    <name type="synonym">Agrilus marcopoli</name>
    <dbReference type="NCBI Taxonomy" id="224129"/>
    <lineage>
        <taxon>Eukaryota</taxon>
        <taxon>Metazoa</taxon>
        <taxon>Ecdysozoa</taxon>
        <taxon>Arthropoda</taxon>
        <taxon>Hexapoda</taxon>
        <taxon>Insecta</taxon>
        <taxon>Pterygota</taxon>
        <taxon>Neoptera</taxon>
        <taxon>Endopterygota</taxon>
        <taxon>Coleoptera</taxon>
        <taxon>Polyphaga</taxon>
        <taxon>Elateriformia</taxon>
        <taxon>Buprestoidea</taxon>
        <taxon>Buprestidae</taxon>
        <taxon>Agrilinae</taxon>
        <taxon>Agrilus</taxon>
    </lineage>
</organism>
<evidence type="ECO:0000256" key="1">
    <source>
        <dbReference type="ARBA" id="ARBA00001593"/>
    </source>
</evidence>
<dbReference type="InterPro" id="IPR001054">
    <property type="entry name" value="A/G_cyclase"/>
</dbReference>
<evidence type="ECO:0000256" key="11">
    <source>
        <dbReference type="ARBA" id="ARBA00022998"/>
    </source>
</evidence>
<dbReference type="InterPro" id="IPR018297">
    <property type="entry name" value="A/G_cyclase_CS"/>
</dbReference>
<keyword evidence="7" id="KW-0547">Nucleotide-binding</keyword>
<evidence type="ECO:0000256" key="12">
    <source>
        <dbReference type="ARBA" id="ARBA00023136"/>
    </source>
</evidence>
<evidence type="ECO:0000313" key="17">
    <source>
        <dbReference type="Proteomes" id="UP000192223"/>
    </source>
</evidence>
<dbReference type="AlphaFoldDB" id="A0A7F5RDG0"/>
<dbReference type="GO" id="GO:0035556">
    <property type="term" value="P:intracellular signal transduction"/>
    <property type="evidence" value="ECO:0007669"/>
    <property type="project" value="InterPro"/>
</dbReference>
<dbReference type="OrthoDB" id="60033at2759"/>
<evidence type="ECO:0000313" key="18">
    <source>
        <dbReference type="RefSeq" id="XP_025833970.1"/>
    </source>
</evidence>
<dbReference type="CDD" id="cd07302">
    <property type="entry name" value="CHD"/>
    <property type="match status" value="1"/>
</dbReference>
<keyword evidence="6" id="KW-0479">Metal-binding</keyword>
<protein>
    <recommendedName>
        <fullName evidence="4">adenylate cyclase</fullName>
        <ecNumber evidence="4">4.6.1.1</ecNumber>
    </recommendedName>
</protein>
<keyword evidence="17" id="KW-1185">Reference proteome</keyword>
<evidence type="ECO:0000256" key="13">
    <source>
        <dbReference type="ARBA" id="ARBA00023239"/>
    </source>
</evidence>
<keyword evidence="11" id="KW-0115">cAMP biosynthesis</keyword>